<gene>
    <name evidence="2" type="ORF">K444DRAFT_197864</name>
</gene>
<keyword evidence="3" id="KW-1185">Reference proteome</keyword>
<dbReference type="Proteomes" id="UP000235371">
    <property type="component" value="Unassembled WGS sequence"/>
</dbReference>
<name>A0A2J6SQM3_9HELO</name>
<dbReference type="InParanoid" id="A0A2J6SQM3"/>
<dbReference type="RefSeq" id="XP_024729982.1">
    <property type="nucleotide sequence ID" value="XM_024870987.1"/>
</dbReference>
<feature type="compositionally biased region" description="Polar residues" evidence="1">
    <location>
        <begin position="196"/>
        <end position="211"/>
    </location>
</feature>
<evidence type="ECO:0000313" key="2">
    <source>
        <dbReference type="EMBL" id="PMD53078.1"/>
    </source>
</evidence>
<reference evidence="2 3" key="1">
    <citation type="submission" date="2016-04" db="EMBL/GenBank/DDBJ databases">
        <title>A degradative enzymes factory behind the ericoid mycorrhizal symbiosis.</title>
        <authorList>
            <consortium name="DOE Joint Genome Institute"/>
            <person name="Martino E."/>
            <person name="Morin E."/>
            <person name="Grelet G."/>
            <person name="Kuo A."/>
            <person name="Kohler A."/>
            <person name="Daghino S."/>
            <person name="Barry K."/>
            <person name="Choi C."/>
            <person name="Cichocki N."/>
            <person name="Clum A."/>
            <person name="Copeland A."/>
            <person name="Hainaut M."/>
            <person name="Haridas S."/>
            <person name="Labutti K."/>
            <person name="Lindquist E."/>
            <person name="Lipzen A."/>
            <person name="Khouja H.-R."/>
            <person name="Murat C."/>
            <person name="Ohm R."/>
            <person name="Olson A."/>
            <person name="Spatafora J."/>
            <person name="Veneault-Fourrey C."/>
            <person name="Henrissat B."/>
            <person name="Grigoriev I."/>
            <person name="Martin F."/>
            <person name="Perotto S."/>
        </authorList>
    </citation>
    <scope>NUCLEOTIDE SEQUENCE [LARGE SCALE GENOMIC DNA]</scope>
    <source>
        <strain evidence="2 3">E</strain>
    </source>
</reference>
<organism evidence="2 3">
    <name type="scientific">Hyaloscypha bicolor E</name>
    <dbReference type="NCBI Taxonomy" id="1095630"/>
    <lineage>
        <taxon>Eukaryota</taxon>
        <taxon>Fungi</taxon>
        <taxon>Dikarya</taxon>
        <taxon>Ascomycota</taxon>
        <taxon>Pezizomycotina</taxon>
        <taxon>Leotiomycetes</taxon>
        <taxon>Helotiales</taxon>
        <taxon>Hyaloscyphaceae</taxon>
        <taxon>Hyaloscypha</taxon>
        <taxon>Hyaloscypha bicolor</taxon>
    </lineage>
</organism>
<feature type="region of interest" description="Disordered" evidence="1">
    <location>
        <begin position="196"/>
        <end position="263"/>
    </location>
</feature>
<proteinExistence type="predicted"/>
<feature type="compositionally biased region" description="Polar residues" evidence="1">
    <location>
        <begin position="219"/>
        <end position="234"/>
    </location>
</feature>
<evidence type="ECO:0000256" key="1">
    <source>
        <dbReference type="SAM" id="MobiDB-lite"/>
    </source>
</evidence>
<sequence length="284" mass="32276">MRMHGLSADPKSCRSSSSETQHCLQTWTSFRPPPHLPKSLLSCTTSFTTRRCTTLFALNIWYNSSSRVRSIATACADKPRTKIKMGPHDIIELLANLDIVVERIRGDSGRPHKSEVLRKLQPRLRKLHTERQIDNKLKSLIGSTDPKTIEDVYRYGSSRIKNLDVDLKAKVLEELKTIKSEEVCVVVSTPRQLRSVSRNPVPETSRSTRGSTIFGECTPTRSASRNLAIETSRSIRGRTNFGERTPTRTVRKTQRGEPQTRAPKLVKKEPLLSKVRNSFEIWKQ</sequence>
<dbReference type="OrthoDB" id="303107at2759"/>
<protein>
    <submittedName>
        <fullName evidence="2">Uncharacterized protein</fullName>
    </submittedName>
</protein>
<dbReference type="AlphaFoldDB" id="A0A2J6SQM3"/>
<dbReference type="GeneID" id="36579069"/>
<evidence type="ECO:0000313" key="3">
    <source>
        <dbReference type="Proteomes" id="UP000235371"/>
    </source>
</evidence>
<dbReference type="EMBL" id="KZ613895">
    <property type="protein sequence ID" value="PMD53078.1"/>
    <property type="molecule type" value="Genomic_DNA"/>
</dbReference>
<accession>A0A2J6SQM3</accession>